<accession>A0ABY5I2T1</accession>
<organism evidence="1 2">
    <name type="scientific">Allocoprobacillus halotolerans</name>
    <dbReference type="NCBI Taxonomy" id="2944914"/>
    <lineage>
        <taxon>Bacteria</taxon>
        <taxon>Bacillati</taxon>
        <taxon>Bacillota</taxon>
        <taxon>Erysipelotrichia</taxon>
        <taxon>Erysipelotrichales</taxon>
        <taxon>Erysipelotrichaceae</taxon>
        <taxon>Allocoprobacillus</taxon>
    </lineage>
</organism>
<sequence>MLFNEKVFHGKHAEYVIFLCKDRGQINESGLNLFQSKIELYILAPVIGIIYNRKAQTDPGPKKTTIQLQQINNYQDDLEYVYRIVLLLDNRENLSYEERLDRAFKYDNDEKKTAENMKIFNEYVLGGIEYIYETFNDSLGNEEELLYNLIEFLDFEN</sequence>
<name>A0ABY5I2T1_9FIRM</name>
<dbReference type="Proteomes" id="UP001060112">
    <property type="component" value="Chromosome"/>
</dbReference>
<reference evidence="1" key="1">
    <citation type="submission" date="2022-07" db="EMBL/GenBank/DDBJ databases">
        <title>Faecal culturing of patients with breast cancer.</title>
        <authorList>
            <person name="Teng N.M.Y."/>
            <person name="Kiu R."/>
            <person name="Evans R."/>
            <person name="Baker D.J."/>
            <person name="Zenner C."/>
            <person name="Robinson S.D."/>
            <person name="Hall L.J."/>
        </authorList>
    </citation>
    <scope>NUCLEOTIDE SEQUENCE</scope>
    <source>
        <strain evidence="1">LH1062</strain>
    </source>
</reference>
<keyword evidence="2" id="KW-1185">Reference proteome</keyword>
<protein>
    <submittedName>
        <fullName evidence="1">Uncharacterized protein</fullName>
    </submittedName>
</protein>
<dbReference type="RefSeq" id="WP_290140249.1">
    <property type="nucleotide sequence ID" value="NZ_CP101620.1"/>
</dbReference>
<dbReference type="EMBL" id="CP101620">
    <property type="protein sequence ID" value="UTY39265.1"/>
    <property type="molecule type" value="Genomic_DNA"/>
</dbReference>
<proteinExistence type="predicted"/>
<evidence type="ECO:0000313" key="2">
    <source>
        <dbReference type="Proteomes" id="UP001060112"/>
    </source>
</evidence>
<evidence type="ECO:0000313" key="1">
    <source>
        <dbReference type="EMBL" id="UTY39265.1"/>
    </source>
</evidence>
<gene>
    <name evidence="1" type="ORF">NMU03_00040</name>
</gene>